<comment type="caution">
    <text evidence="1">The sequence shown here is derived from an EMBL/GenBank/DDBJ whole genome shotgun (WGS) entry which is preliminary data.</text>
</comment>
<evidence type="ECO:0000313" key="1">
    <source>
        <dbReference type="EMBL" id="OHA49991.1"/>
    </source>
</evidence>
<sequence length="174" mass="19425">MNEIAAQPFVSATRGILDFRGVLSDILADFQNRRGRQLRVSVGTDSEEIGAFVKYVTVVHVWRVGRGARAYRIEAFEPFTSASRRGTSRFRERLWREVLLTATLAQELRSALREALGDAFLDDLEVHADIGLQGGSSVMIREIIGMLKGYGFADELIKLKPEAYAASTVADRYI</sequence>
<accession>A0A1G2PQV9</accession>
<dbReference type="EMBL" id="MHST01000002">
    <property type="protein sequence ID" value="OHA49991.1"/>
    <property type="molecule type" value="Genomic_DNA"/>
</dbReference>
<dbReference type="STRING" id="1802363.A2682_01850"/>
<dbReference type="InterPro" id="IPR007405">
    <property type="entry name" value="Phage_KVP40_Orf299"/>
</dbReference>
<reference evidence="1 2" key="1">
    <citation type="journal article" date="2016" name="Nat. Commun.">
        <title>Thousands of microbial genomes shed light on interconnected biogeochemical processes in an aquifer system.</title>
        <authorList>
            <person name="Anantharaman K."/>
            <person name="Brown C.T."/>
            <person name="Hug L.A."/>
            <person name="Sharon I."/>
            <person name="Castelle C.J."/>
            <person name="Probst A.J."/>
            <person name="Thomas B.C."/>
            <person name="Singh A."/>
            <person name="Wilkins M.J."/>
            <person name="Karaoz U."/>
            <person name="Brodie E.L."/>
            <person name="Williams K.H."/>
            <person name="Hubbard S.S."/>
            <person name="Banfield J.F."/>
        </authorList>
    </citation>
    <scope>NUCLEOTIDE SEQUENCE [LARGE SCALE GENOMIC DNA]</scope>
    <source>
        <strain evidence="2">RIFCSPHIGHO2_01_FULL_58_15</strain>
    </source>
</reference>
<dbReference type="Proteomes" id="UP000178690">
    <property type="component" value="Unassembled WGS sequence"/>
</dbReference>
<evidence type="ECO:0000313" key="2">
    <source>
        <dbReference type="Proteomes" id="UP000178690"/>
    </source>
</evidence>
<proteinExistence type="predicted"/>
<organism evidence="1 2">
    <name type="scientific">Terrybacteria sp. (strain RIFCSPHIGHO2_01_FULL_58_15)</name>
    <dbReference type="NCBI Taxonomy" id="1802363"/>
    <lineage>
        <taxon>Bacteria</taxon>
        <taxon>Candidatus Terryibacteriota</taxon>
    </lineage>
</organism>
<dbReference type="AlphaFoldDB" id="A0A1G2PQV9"/>
<protein>
    <submittedName>
        <fullName evidence="1">Uncharacterized protein</fullName>
    </submittedName>
</protein>
<name>A0A1G2PQV9_TERXR</name>
<gene>
    <name evidence="1" type="ORF">A2682_01850</name>
</gene>
<dbReference type="Pfam" id="PF04308">
    <property type="entry name" value="RNaseH_like"/>
    <property type="match status" value="1"/>
</dbReference>
<dbReference type="PANTHER" id="PTHR39961:SF1">
    <property type="entry name" value="DUF458 DOMAIN-CONTAINING PROTEIN"/>
    <property type="match status" value="1"/>
</dbReference>
<dbReference type="PANTHER" id="PTHR39961">
    <property type="entry name" value="HYPOTHETICAL CYTOSOLIC PROTEIN"/>
    <property type="match status" value="1"/>
</dbReference>